<organism evidence="5 6">
    <name type="scientific">Cercopithifilaria johnstoni</name>
    <dbReference type="NCBI Taxonomy" id="2874296"/>
    <lineage>
        <taxon>Eukaryota</taxon>
        <taxon>Metazoa</taxon>
        <taxon>Ecdysozoa</taxon>
        <taxon>Nematoda</taxon>
        <taxon>Chromadorea</taxon>
        <taxon>Rhabditida</taxon>
        <taxon>Spirurina</taxon>
        <taxon>Spiruromorpha</taxon>
        <taxon>Filarioidea</taxon>
        <taxon>Onchocercidae</taxon>
        <taxon>Cercopithifilaria</taxon>
    </lineage>
</organism>
<dbReference type="InterPro" id="IPR023574">
    <property type="entry name" value="Ribosomal_uL4_dom_sf"/>
</dbReference>
<proteinExistence type="inferred from homology"/>
<dbReference type="GO" id="GO:1990904">
    <property type="term" value="C:ribonucleoprotein complex"/>
    <property type="evidence" value="ECO:0007669"/>
    <property type="project" value="UniProtKB-KW"/>
</dbReference>
<keyword evidence="3" id="KW-0687">Ribonucleoprotein</keyword>
<dbReference type="AlphaFoldDB" id="A0A8J2PWN2"/>
<dbReference type="FunFam" id="3.40.1370.10:FF:000002">
    <property type="entry name" value="60S ribosomal protein L4"/>
    <property type="match status" value="1"/>
</dbReference>
<dbReference type="SUPFAM" id="SSF52166">
    <property type="entry name" value="Ribosomal protein L4"/>
    <property type="match status" value="1"/>
</dbReference>
<comment type="similarity">
    <text evidence="1">Belongs to the universal ribosomal protein uL4 family.</text>
</comment>
<dbReference type="InterPro" id="IPR025755">
    <property type="entry name" value="Ribos_uL4_C_dom"/>
</dbReference>
<sequence>MTARALVTVYNDKGEATDSQIKLPGVFRAPLRPDIVSFIHDQIRKNKRQPYAVSTEAGHQTSAESWGTGRAVARIPRVRGGGTHRSGQGAFGNMCRGGRMFAPTKVFRRWHRRVNVAQKRYAMVSAVAASGVPALVQARGHIIDQVPEIPFVAVDKLESFKKTKEAVSFLRRSHFWADIVKVYNSKRNRAGKGKGRNRRYKAKLGPLIVYNQDNGIVKAFRNIPGIHLLPVDHLNLLKVAPGGHLGRLIIWTESAFRKLDLIYGTVARKATAKAKFVMPTAKMALADFSALIRSEEIVRAIRQKRKNIHKVKPAKIHRNPLKKSAIMVKLNPYAVVLKRAAILTNRRRLGTQHPFEEKIQISRRKEFEKKAAKKTTAAK</sequence>
<evidence type="ECO:0000313" key="5">
    <source>
        <dbReference type="EMBL" id="CAG9531068.1"/>
    </source>
</evidence>
<dbReference type="OrthoDB" id="10259785at2759"/>
<dbReference type="InterPro" id="IPR002136">
    <property type="entry name" value="Ribosomal_uL4"/>
</dbReference>
<gene>
    <name evidence="5" type="ORF">CJOHNSTONI_LOCUS1499</name>
</gene>
<protein>
    <recommendedName>
        <fullName evidence="4">Large ribosomal subunit protein uL4 C-terminal domain-containing protein</fullName>
    </recommendedName>
</protein>
<accession>A0A8J2PWN2</accession>
<dbReference type="PANTHER" id="PTHR19431">
    <property type="entry name" value="60S RIBOSOMAL PROTEIN L4"/>
    <property type="match status" value="1"/>
</dbReference>
<dbReference type="Pfam" id="PF14374">
    <property type="entry name" value="Ribos_L4_asso_C"/>
    <property type="match status" value="1"/>
</dbReference>
<dbReference type="InterPro" id="IPR045240">
    <property type="entry name" value="Ribosomal_uL4_euk/arch"/>
</dbReference>
<keyword evidence="2" id="KW-0689">Ribosomal protein</keyword>
<dbReference type="GO" id="GO:0003735">
    <property type="term" value="F:structural constituent of ribosome"/>
    <property type="evidence" value="ECO:0007669"/>
    <property type="project" value="InterPro"/>
</dbReference>
<name>A0A8J2PWN2_9BILA</name>
<dbReference type="GO" id="GO:0005840">
    <property type="term" value="C:ribosome"/>
    <property type="evidence" value="ECO:0007669"/>
    <property type="project" value="UniProtKB-KW"/>
</dbReference>
<evidence type="ECO:0000256" key="1">
    <source>
        <dbReference type="ARBA" id="ARBA00010528"/>
    </source>
</evidence>
<dbReference type="EMBL" id="CAKAEH010000456">
    <property type="protein sequence ID" value="CAG9531068.1"/>
    <property type="molecule type" value="Genomic_DNA"/>
</dbReference>
<dbReference type="Pfam" id="PF00573">
    <property type="entry name" value="Ribosomal_L4"/>
    <property type="match status" value="1"/>
</dbReference>
<dbReference type="Proteomes" id="UP000746747">
    <property type="component" value="Unassembled WGS sequence"/>
</dbReference>
<evidence type="ECO:0000313" key="6">
    <source>
        <dbReference type="Proteomes" id="UP000746747"/>
    </source>
</evidence>
<feature type="domain" description="Large ribosomal subunit protein uL4 C-terminal" evidence="4">
    <location>
        <begin position="275"/>
        <end position="348"/>
    </location>
</feature>
<reference evidence="5" key="1">
    <citation type="submission" date="2021-09" db="EMBL/GenBank/DDBJ databases">
        <authorList>
            <consortium name="Pathogen Informatics"/>
        </authorList>
    </citation>
    <scope>NUCLEOTIDE SEQUENCE</scope>
</reference>
<evidence type="ECO:0000256" key="3">
    <source>
        <dbReference type="ARBA" id="ARBA00023274"/>
    </source>
</evidence>
<dbReference type="GO" id="GO:0006412">
    <property type="term" value="P:translation"/>
    <property type="evidence" value="ECO:0007669"/>
    <property type="project" value="InterPro"/>
</dbReference>
<comment type="caution">
    <text evidence="5">The sequence shown here is derived from an EMBL/GenBank/DDBJ whole genome shotgun (WGS) entry which is preliminary data.</text>
</comment>
<keyword evidence="6" id="KW-1185">Reference proteome</keyword>
<evidence type="ECO:0000259" key="4">
    <source>
        <dbReference type="Pfam" id="PF14374"/>
    </source>
</evidence>
<dbReference type="Gene3D" id="3.40.1370.10">
    <property type="match status" value="1"/>
</dbReference>
<evidence type="ECO:0000256" key="2">
    <source>
        <dbReference type="ARBA" id="ARBA00022980"/>
    </source>
</evidence>